<dbReference type="EMBL" id="ML739067">
    <property type="protein sequence ID" value="KAE8354686.1"/>
    <property type="molecule type" value="Genomic_DNA"/>
</dbReference>
<evidence type="ECO:0008006" key="3">
    <source>
        <dbReference type="Google" id="ProtNLM"/>
    </source>
</evidence>
<keyword evidence="2" id="KW-1185">Reference proteome</keyword>
<evidence type="ECO:0000313" key="2">
    <source>
        <dbReference type="Proteomes" id="UP000327118"/>
    </source>
</evidence>
<dbReference type="InterPro" id="IPR011009">
    <property type="entry name" value="Kinase-like_dom_sf"/>
</dbReference>
<protein>
    <recommendedName>
        <fullName evidence="3">Aminoglycoside phosphotransferase domain-containing protein</fullName>
    </recommendedName>
</protein>
<dbReference type="SUPFAM" id="SSF56112">
    <property type="entry name" value="Protein kinase-like (PK-like)"/>
    <property type="match status" value="1"/>
</dbReference>
<sequence length="399" mass="46904">MITSLPLFKGNSISLEDALENDNNILYQLDYPQQKKEFWLYLLLHKNGIKDLVCFYLYAKHYQVTNEAYWLFGSYNIYIPVYIDPPSEQVVLVRIPLPFKIGEAFNPGNMDKKLQFAFPNGLTFAEVSSTINSLLGFLPNLLRTRYIIISLTTYLLENDSHRQTFFRDLANIIITLNCTRLPYIGSLTLSDNGVISVTNWPLTLRLQTFKNKGIPTIPRALTYQAIEPYILDLLQCHDNHIYYQPNTIHNTNDSQEQFAALTMIHGLLYQFVSRQYHDKPFVLILTDLHPSNIFVDEDWHIISLIDLEWAYTFEEQEKRLQDPNAFQAQIMRQYWDSGSFWYFQATHSPKGLLSVFNEHIQHRFCEEHCTQQAKGFIQKKVEEEKEYKDRLRKRFDNVG</sequence>
<accession>A0A5N6ZCU6</accession>
<name>A0A5N6ZCU6_9EURO</name>
<evidence type="ECO:0000313" key="1">
    <source>
        <dbReference type="EMBL" id="KAE8354686.1"/>
    </source>
</evidence>
<reference evidence="2" key="1">
    <citation type="submission" date="2019-04" db="EMBL/GenBank/DDBJ databases">
        <title>Friends and foes A comparative genomics studyof 23 Aspergillus species from section Flavi.</title>
        <authorList>
            <consortium name="DOE Joint Genome Institute"/>
            <person name="Kjaerbolling I."/>
            <person name="Vesth T."/>
            <person name="Frisvad J.C."/>
            <person name="Nybo J.L."/>
            <person name="Theobald S."/>
            <person name="Kildgaard S."/>
            <person name="Isbrandt T."/>
            <person name="Kuo A."/>
            <person name="Sato A."/>
            <person name="Lyhne E.K."/>
            <person name="Kogle M.E."/>
            <person name="Wiebenga A."/>
            <person name="Kun R.S."/>
            <person name="Lubbers R.J."/>
            <person name="Makela M.R."/>
            <person name="Barry K."/>
            <person name="Chovatia M."/>
            <person name="Clum A."/>
            <person name="Daum C."/>
            <person name="Haridas S."/>
            <person name="He G."/>
            <person name="LaButti K."/>
            <person name="Lipzen A."/>
            <person name="Mondo S."/>
            <person name="Riley R."/>
            <person name="Salamov A."/>
            <person name="Simmons B.A."/>
            <person name="Magnuson J.K."/>
            <person name="Henrissat B."/>
            <person name="Mortensen U.H."/>
            <person name="Larsen T.O."/>
            <person name="Devries R.P."/>
            <person name="Grigoriev I.V."/>
            <person name="Machida M."/>
            <person name="Baker S.E."/>
            <person name="Andersen M.R."/>
        </authorList>
    </citation>
    <scope>NUCLEOTIDE SEQUENCE [LARGE SCALE GENOMIC DNA]</scope>
    <source>
        <strain evidence="2">CBS 553.77</strain>
    </source>
</reference>
<dbReference type="Proteomes" id="UP000327118">
    <property type="component" value="Unassembled WGS sequence"/>
</dbReference>
<proteinExistence type="predicted"/>
<dbReference type="PANTHER" id="PTHR21310:SF37">
    <property type="entry name" value="AMINOGLYCOSIDE PHOSPHOTRANSFERASE DOMAIN-CONTAINING PROTEIN"/>
    <property type="match status" value="1"/>
</dbReference>
<dbReference type="AlphaFoldDB" id="A0A5N6ZCU6"/>
<dbReference type="InterPro" id="IPR051678">
    <property type="entry name" value="AGP_Transferase"/>
</dbReference>
<dbReference type="PANTHER" id="PTHR21310">
    <property type="entry name" value="AMINOGLYCOSIDE PHOSPHOTRANSFERASE-RELATED-RELATED"/>
    <property type="match status" value="1"/>
</dbReference>
<dbReference type="OrthoDB" id="3645574at2759"/>
<organism evidence="1 2">
    <name type="scientific">Aspergillus coremiiformis</name>
    <dbReference type="NCBI Taxonomy" id="138285"/>
    <lineage>
        <taxon>Eukaryota</taxon>
        <taxon>Fungi</taxon>
        <taxon>Dikarya</taxon>
        <taxon>Ascomycota</taxon>
        <taxon>Pezizomycotina</taxon>
        <taxon>Eurotiomycetes</taxon>
        <taxon>Eurotiomycetidae</taxon>
        <taxon>Eurotiales</taxon>
        <taxon>Aspergillaceae</taxon>
        <taxon>Aspergillus</taxon>
        <taxon>Aspergillus subgen. Circumdati</taxon>
    </lineage>
</organism>
<gene>
    <name evidence="1" type="ORF">BDV28DRAFT_156032</name>
</gene>